<evidence type="ECO:0000313" key="11">
    <source>
        <dbReference type="EMBL" id="RXH74424.1"/>
    </source>
</evidence>
<evidence type="ECO:0000259" key="10">
    <source>
        <dbReference type="PROSITE" id="PS51485"/>
    </source>
</evidence>
<feature type="region of interest" description="Disordered" evidence="7">
    <location>
        <begin position="432"/>
        <end position="503"/>
    </location>
</feature>
<dbReference type="SUPFAM" id="SSF49503">
    <property type="entry name" value="Cupredoxins"/>
    <property type="match status" value="4"/>
</dbReference>
<dbReference type="Proteomes" id="UP000290289">
    <property type="component" value="Chromosome 15"/>
</dbReference>
<feature type="compositionally biased region" description="Pro residues" evidence="7">
    <location>
        <begin position="641"/>
        <end position="655"/>
    </location>
</feature>
<keyword evidence="4" id="KW-0186">Copper</keyword>
<dbReference type="PANTHER" id="PTHR33021:SF496">
    <property type="entry name" value="OS08G0482700 PROTEIN"/>
    <property type="match status" value="1"/>
</dbReference>
<dbReference type="PANTHER" id="PTHR33021">
    <property type="entry name" value="BLUE COPPER PROTEIN"/>
    <property type="match status" value="1"/>
</dbReference>
<dbReference type="EMBL" id="RDQH01000341">
    <property type="protein sequence ID" value="RXH74424.1"/>
    <property type="molecule type" value="Genomic_DNA"/>
</dbReference>
<dbReference type="Gene3D" id="2.60.40.420">
    <property type="entry name" value="Cupredoxins - blue copper proteins"/>
    <property type="match status" value="4"/>
</dbReference>
<evidence type="ECO:0000256" key="7">
    <source>
        <dbReference type="SAM" id="MobiDB-lite"/>
    </source>
</evidence>
<evidence type="ECO:0000256" key="5">
    <source>
        <dbReference type="ARBA" id="ARBA00023157"/>
    </source>
</evidence>
<evidence type="ECO:0000313" key="12">
    <source>
        <dbReference type="Proteomes" id="UP000290289"/>
    </source>
</evidence>
<evidence type="ECO:0000256" key="6">
    <source>
        <dbReference type="ARBA" id="ARBA00023180"/>
    </source>
</evidence>
<feature type="domain" description="Phytocyanin" evidence="10">
    <location>
        <begin position="144"/>
        <end position="248"/>
    </location>
</feature>
<accession>A0A498HWA0</accession>
<keyword evidence="8" id="KW-1133">Transmembrane helix</keyword>
<dbReference type="PRINTS" id="PR01217">
    <property type="entry name" value="PRICHEXTENSN"/>
</dbReference>
<protein>
    <recommendedName>
        <fullName evidence="10">Phytocyanin domain-containing protein</fullName>
    </recommendedName>
</protein>
<keyword evidence="12" id="KW-1185">Reference proteome</keyword>
<evidence type="ECO:0000256" key="1">
    <source>
        <dbReference type="ARBA" id="ARBA00022448"/>
    </source>
</evidence>
<feature type="region of interest" description="Disordered" evidence="7">
    <location>
        <begin position="248"/>
        <end position="287"/>
    </location>
</feature>
<dbReference type="Pfam" id="PF02298">
    <property type="entry name" value="Cu_bind_like"/>
    <property type="match status" value="4"/>
</dbReference>
<dbReference type="CDD" id="cd13920">
    <property type="entry name" value="Stellacyanin"/>
    <property type="match status" value="1"/>
</dbReference>
<dbReference type="GO" id="GO:0005886">
    <property type="term" value="C:plasma membrane"/>
    <property type="evidence" value="ECO:0007669"/>
    <property type="project" value="TreeGrafter"/>
</dbReference>
<feature type="region of interest" description="Disordered" evidence="7">
    <location>
        <begin position="602"/>
        <end position="657"/>
    </location>
</feature>
<dbReference type="InterPro" id="IPR003245">
    <property type="entry name" value="Phytocyanin_dom"/>
</dbReference>
<dbReference type="PROSITE" id="PS51485">
    <property type="entry name" value="PHYTOCYANIN"/>
    <property type="match status" value="4"/>
</dbReference>
<reference evidence="11 12" key="1">
    <citation type="submission" date="2018-10" db="EMBL/GenBank/DDBJ databases">
        <title>A high-quality apple genome assembly.</title>
        <authorList>
            <person name="Hu J."/>
        </authorList>
    </citation>
    <scope>NUCLEOTIDE SEQUENCE [LARGE SCALE GENOMIC DNA]</scope>
    <source>
        <strain evidence="12">cv. HFTH1</strain>
        <tissue evidence="11">Young leaf</tissue>
    </source>
</reference>
<feature type="domain" description="Phytocyanin" evidence="10">
    <location>
        <begin position="331"/>
        <end position="434"/>
    </location>
</feature>
<dbReference type="FunFam" id="2.60.40.420:FF:000003">
    <property type="entry name" value="Blue copper"/>
    <property type="match status" value="2"/>
</dbReference>
<dbReference type="GO" id="GO:0009055">
    <property type="term" value="F:electron transfer activity"/>
    <property type="evidence" value="ECO:0007669"/>
    <property type="project" value="InterPro"/>
</dbReference>
<evidence type="ECO:0000256" key="4">
    <source>
        <dbReference type="ARBA" id="ARBA00023008"/>
    </source>
</evidence>
<proteinExistence type="predicted"/>
<feature type="chain" id="PRO_5019752312" description="Phytocyanin domain-containing protein" evidence="9">
    <location>
        <begin position="24"/>
        <end position="694"/>
    </location>
</feature>
<dbReference type="FunFam" id="2.60.40.420:FF:000034">
    <property type="entry name" value="Cupredoxin superfamily protein"/>
    <property type="match status" value="2"/>
</dbReference>
<feature type="signal peptide" evidence="9">
    <location>
        <begin position="1"/>
        <end position="23"/>
    </location>
</feature>
<evidence type="ECO:0000256" key="9">
    <source>
        <dbReference type="SAM" id="SignalP"/>
    </source>
</evidence>
<keyword evidence="2" id="KW-0479">Metal-binding</keyword>
<feature type="compositionally biased region" description="Pro residues" evidence="7">
    <location>
        <begin position="439"/>
        <end position="478"/>
    </location>
</feature>
<sequence>MGRELTIAILAIAVVGLLHSTAAQKTHVVGELLGWLVPPGGNYTYETWAATQHFAVGDLLVFNFTDGDQDVARVTREAFNKCNSTDPIKLITTSPANFTLDTTGEYYFIGTKDKHCELGQKLAINVTAEHVSPAPSPAPRSGPVTYVVGDKLGWLVLPGGEYAYEAWAYGKTFIVGDTLVFNFVNGTQDDVATVTKSAYENCTTNSTIAVYKNSPVSILLNTTGEHFFISTYDRRCLLGQKLAINVTSGSTAQPPSSDSPSGSIAPSSHSTPYASGPGAASPPFSSAPSRIGGGYTFLLIARKKKRVGKNRGDLTFKEHKGNGKEHKHGVFRSRVGDGLGWSIPSGGAAAYTTWADNKTFTVGDTLVFTYSSGNHDVAEVTKAAFDACNATNPITLETASPTNITLSSSGEHYYICTFSGHCSAGQKLSISVTGASSPAPAPRTTRPPSPSPPASVPAPAPSTISPPPSPPASVPAPAPSTSTPTPAASPAPTPSSSRAPVTWTVGNNSGWTVLPPGSYQTWAANKTFVVGDTLVFNYSNGTHDVAVVTKANYDSCNTSSTLALFTNPPTRITLNSTGENFFICTFTGHCAGGQKLAINVTSGSTTATPPSSTATPPSSGATPPGSSANPPPGSPTSPNTPSSPTPEGSAPPPPNAAASLGAAGLSATFLSIALALLLLKEGNRKLVSSIQSSV</sequence>
<keyword evidence="9" id="KW-0732">Signal</keyword>
<evidence type="ECO:0000256" key="8">
    <source>
        <dbReference type="SAM" id="Phobius"/>
    </source>
</evidence>
<dbReference type="CDD" id="cd04216">
    <property type="entry name" value="Phytocyanin"/>
    <property type="match status" value="1"/>
</dbReference>
<keyword evidence="3" id="KW-0249">Electron transport</keyword>
<keyword evidence="1" id="KW-0813">Transport</keyword>
<gene>
    <name evidence="11" type="ORF">DVH24_029145</name>
</gene>
<organism evidence="11 12">
    <name type="scientific">Malus domestica</name>
    <name type="common">Apple</name>
    <name type="synonym">Pyrus malus</name>
    <dbReference type="NCBI Taxonomy" id="3750"/>
    <lineage>
        <taxon>Eukaryota</taxon>
        <taxon>Viridiplantae</taxon>
        <taxon>Streptophyta</taxon>
        <taxon>Embryophyta</taxon>
        <taxon>Tracheophyta</taxon>
        <taxon>Spermatophyta</taxon>
        <taxon>Magnoliopsida</taxon>
        <taxon>eudicotyledons</taxon>
        <taxon>Gunneridae</taxon>
        <taxon>Pentapetalae</taxon>
        <taxon>rosids</taxon>
        <taxon>fabids</taxon>
        <taxon>Rosales</taxon>
        <taxon>Rosaceae</taxon>
        <taxon>Amygdaloideae</taxon>
        <taxon>Maleae</taxon>
        <taxon>Malus</taxon>
    </lineage>
</organism>
<feature type="compositionally biased region" description="Low complexity" evidence="7">
    <location>
        <begin position="602"/>
        <end position="628"/>
    </location>
</feature>
<feature type="domain" description="Phytocyanin" evidence="10">
    <location>
        <begin position="501"/>
        <end position="602"/>
    </location>
</feature>
<comment type="caution">
    <text evidence="11">The sequence shown here is derived from an EMBL/GenBank/DDBJ whole genome shotgun (WGS) entry which is preliminary data.</text>
</comment>
<evidence type="ECO:0000256" key="3">
    <source>
        <dbReference type="ARBA" id="ARBA00022982"/>
    </source>
</evidence>
<feature type="domain" description="Phytocyanin" evidence="10">
    <location>
        <begin position="25"/>
        <end position="128"/>
    </location>
</feature>
<dbReference type="GO" id="GO:0046872">
    <property type="term" value="F:metal ion binding"/>
    <property type="evidence" value="ECO:0007669"/>
    <property type="project" value="UniProtKB-KW"/>
</dbReference>
<feature type="compositionally biased region" description="Low complexity" evidence="7">
    <location>
        <begin position="254"/>
        <end position="287"/>
    </location>
</feature>
<dbReference type="InterPro" id="IPR039391">
    <property type="entry name" value="Phytocyanin-like"/>
</dbReference>
<evidence type="ECO:0000256" key="2">
    <source>
        <dbReference type="ARBA" id="ARBA00022723"/>
    </source>
</evidence>
<keyword evidence="8" id="KW-0472">Membrane</keyword>
<keyword evidence="8" id="KW-0812">Transmembrane</keyword>
<keyword evidence="5" id="KW-1015">Disulfide bond</keyword>
<keyword evidence="6" id="KW-0325">Glycoprotein</keyword>
<dbReference type="InterPro" id="IPR008972">
    <property type="entry name" value="Cupredoxin"/>
</dbReference>
<feature type="transmembrane region" description="Helical" evidence="8">
    <location>
        <begin position="656"/>
        <end position="679"/>
    </location>
</feature>
<dbReference type="AlphaFoldDB" id="A0A498HWA0"/>
<name>A0A498HWA0_MALDO</name>
<dbReference type="STRING" id="3750.A0A498HWA0"/>